<dbReference type="GO" id="GO:0003677">
    <property type="term" value="F:DNA binding"/>
    <property type="evidence" value="ECO:0007669"/>
    <property type="project" value="UniProtKB-UniRule"/>
</dbReference>
<sequence>MGANRYAIREQTPGRFQARWYDDAGKRRSKTFRTKTAAKKFLDGMKADVNRGDYIDPNEAQRTFREVAELWFQSRNLRPKTAKSYRTILDQRIYPTFADRPVGGITTLDIVAWITELSTNGKRVGHNNKGAPDMTNPNTVRDLRRRERERERIAAERKAKGLPEPTGAPLAAGTVRNAVRVMNQVMDAAVRARYLRGNPCNGLTRDDLPRPHTEPKNFLNAAQVEDLAQAMRAVVLDSSGDDDTDRADALALLIRFAAQTGLRAGEVCALRWENVDLLRGRATVSESISTVDAHTWHVVPPKNSRTRVVPLRAGLMKALQAYAQQQGKRGAFGPDCFVWPSPMVTDEHPYGLRPMHWGRDFYLAYWKKAVALAGLPSALRAHDLRHTTAALLIAANVPAKAIQEHLGHSSFSITMDIYGHLYEDNTDKVTSALDAAFGAQLPADSSSNIRQITARQHH</sequence>
<dbReference type="InterPro" id="IPR050090">
    <property type="entry name" value="Tyrosine_recombinase_XerCD"/>
</dbReference>
<evidence type="ECO:0000256" key="3">
    <source>
        <dbReference type="ARBA" id="ARBA00023125"/>
    </source>
</evidence>
<dbReference type="CDD" id="cd01189">
    <property type="entry name" value="INT_ICEBs1_C_like"/>
    <property type="match status" value="1"/>
</dbReference>
<dbReference type="Pfam" id="PF00589">
    <property type="entry name" value="Phage_integrase"/>
    <property type="match status" value="1"/>
</dbReference>
<keyword evidence="10" id="KW-1185">Reference proteome</keyword>
<dbReference type="Gene3D" id="1.10.150.130">
    <property type="match status" value="1"/>
</dbReference>
<dbReference type="SUPFAM" id="SSF56349">
    <property type="entry name" value="DNA breaking-rejoining enzymes"/>
    <property type="match status" value="1"/>
</dbReference>
<dbReference type="PANTHER" id="PTHR30349:SF64">
    <property type="entry name" value="PROPHAGE INTEGRASE INTD-RELATED"/>
    <property type="match status" value="1"/>
</dbReference>
<evidence type="ECO:0000256" key="1">
    <source>
        <dbReference type="ARBA" id="ARBA00008857"/>
    </source>
</evidence>
<gene>
    <name evidence="9" type="ORF">FK530_09725</name>
</gene>
<accession>A0A5C5S2F1</accession>
<keyword evidence="2" id="KW-0229">DNA integration</keyword>
<dbReference type="AlphaFoldDB" id="A0A5C5S2F1"/>
<dbReference type="RefSeq" id="WP_146486812.1">
    <property type="nucleotide sequence ID" value="NZ_VIGX01000004.1"/>
</dbReference>
<dbReference type="OrthoDB" id="1822491at2"/>
<dbReference type="Pfam" id="PF14659">
    <property type="entry name" value="Phage_int_SAM_3"/>
    <property type="match status" value="1"/>
</dbReference>
<feature type="region of interest" description="Disordered" evidence="6">
    <location>
        <begin position="123"/>
        <end position="149"/>
    </location>
</feature>
<proteinExistence type="inferred from homology"/>
<dbReference type="InterPro" id="IPR044068">
    <property type="entry name" value="CB"/>
</dbReference>
<dbReference type="GO" id="GO:0006310">
    <property type="term" value="P:DNA recombination"/>
    <property type="evidence" value="ECO:0007669"/>
    <property type="project" value="UniProtKB-KW"/>
</dbReference>
<dbReference type="PROSITE" id="PS51898">
    <property type="entry name" value="TYR_RECOMBINASE"/>
    <property type="match status" value="1"/>
</dbReference>
<dbReference type="EMBL" id="VIGX01000004">
    <property type="protein sequence ID" value="TWS29082.1"/>
    <property type="molecule type" value="Genomic_DNA"/>
</dbReference>
<evidence type="ECO:0000256" key="6">
    <source>
        <dbReference type="SAM" id="MobiDB-lite"/>
    </source>
</evidence>
<comment type="caution">
    <text evidence="9">The sequence shown here is derived from an EMBL/GenBank/DDBJ whole genome shotgun (WGS) entry which is preliminary data.</text>
</comment>
<comment type="similarity">
    <text evidence="1">Belongs to the 'phage' integrase family.</text>
</comment>
<dbReference type="Proteomes" id="UP000319375">
    <property type="component" value="Unassembled WGS sequence"/>
</dbReference>
<evidence type="ECO:0000313" key="9">
    <source>
        <dbReference type="EMBL" id="TWS29082.1"/>
    </source>
</evidence>
<dbReference type="InterPro" id="IPR011010">
    <property type="entry name" value="DNA_brk_join_enz"/>
</dbReference>
<evidence type="ECO:0000313" key="10">
    <source>
        <dbReference type="Proteomes" id="UP000319375"/>
    </source>
</evidence>
<dbReference type="GO" id="GO:0015074">
    <property type="term" value="P:DNA integration"/>
    <property type="evidence" value="ECO:0007669"/>
    <property type="project" value="UniProtKB-KW"/>
</dbReference>
<keyword evidence="3 5" id="KW-0238">DNA-binding</keyword>
<evidence type="ECO:0000259" key="8">
    <source>
        <dbReference type="PROSITE" id="PS51900"/>
    </source>
</evidence>
<dbReference type="Gene3D" id="1.10.443.10">
    <property type="entry name" value="Intergrase catalytic core"/>
    <property type="match status" value="1"/>
</dbReference>
<evidence type="ECO:0000259" key="7">
    <source>
        <dbReference type="PROSITE" id="PS51898"/>
    </source>
</evidence>
<dbReference type="InterPro" id="IPR004107">
    <property type="entry name" value="Integrase_SAM-like_N"/>
</dbReference>
<evidence type="ECO:0000256" key="5">
    <source>
        <dbReference type="PROSITE-ProRule" id="PRU01248"/>
    </source>
</evidence>
<dbReference type="InterPro" id="IPR010998">
    <property type="entry name" value="Integrase_recombinase_N"/>
</dbReference>
<dbReference type="PROSITE" id="PS51900">
    <property type="entry name" value="CB"/>
    <property type="match status" value="1"/>
</dbReference>
<feature type="domain" description="Core-binding (CB)" evidence="8">
    <location>
        <begin position="62"/>
        <end position="190"/>
    </location>
</feature>
<keyword evidence="4" id="KW-0233">DNA recombination</keyword>
<organism evidence="9 10">
    <name type="scientific">Tsukamurella conjunctivitidis</name>
    <dbReference type="NCBI Taxonomy" id="2592068"/>
    <lineage>
        <taxon>Bacteria</taxon>
        <taxon>Bacillati</taxon>
        <taxon>Actinomycetota</taxon>
        <taxon>Actinomycetes</taxon>
        <taxon>Mycobacteriales</taxon>
        <taxon>Tsukamurellaceae</taxon>
        <taxon>Tsukamurella</taxon>
    </lineage>
</organism>
<dbReference type="InterPro" id="IPR002104">
    <property type="entry name" value="Integrase_catalytic"/>
</dbReference>
<evidence type="ECO:0000256" key="2">
    <source>
        <dbReference type="ARBA" id="ARBA00022908"/>
    </source>
</evidence>
<reference evidence="9 10" key="1">
    <citation type="submission" date="2019-06" db="EMBL/GenBank/DDBJ databases">
        <title>Tsukamurella conjunctivitidis sp. nov., Tsukamurella assacharolytica sp. nov. and Tsukamurella sputae sp. nov. isolated from patients with conjunctivitis, bacteraemia (lymphoma) and respiratory infection (sputum) in Hong Kong.</title>
        <authorList>
            <person name="Teng J.L.L."/>
            <person name="Lee H.H."/>
            <person name="Fong J.Y.H."/>
            <person name="Fok K.M.N."/>
            <person name="Lau S.K.P."/>
            <person name="Woo P.C.Y."/>
        </authorList>
    </citation>
    <scope>NUCLEOTIDE SEQUENCE [LARGE SCALE GENOMIC DNA]</scope>
    <source>
        <strain evidence="9 10">HKU72</strain>
    </source>
</reference>
<dbReference type="PANTHER" id="PTHR30349">
    <property type="entry name" value="PHAGE INTEGRASE-RELATED"/>
    <property type="match status" value="1"/>
</dbReference>
<protein>
    <submittedName>
        <fullName evidence="9">Site-specific integrase</fullName>
    </submittedName>
</protein>
<evidence type="ECO:0000256" key="4">
    <source>
        <dbReference type="ARBA" id="ARBA00023172"/>
    </source>
</evidence>
<dbReference type="InterPro" id="IPR013762">
    <property type="entry name" value="Integrase-like_cat_sf"/>
</dbReference>
<name>A0A5C5S2F1_9ACTN</name>
<feature type="domain" description="Tyr recombinase" evidence="7">
    <location>
        <begin position="213"/>
        <end position="431"/>
    </location>
</feature>